<gene>
    <name evidence="1" type="ORF">OU798_23265</name>
</gene>
<evidence type="ECO:0000313" key="1">
    <source>
        <dbReference type="EMBL" id="MCY1723289.1"/>
    </source>
</evidence>
<comment type="caution">
    <text evidence="1">The sequence shown here is derived from an EMBL/GenBank/DDBJ whole genome shotgun (WGS) entry which is preliminary data.</text>
</comment>
<organism evidence="1 2">
    <name type="scientific">Draconibacterium aestuarii</name>
    <dbReference type="NCBI Taxonomy" id="2998507"/>
    <lineage>
        <taxon>Bacteria</taxon>
        <taxon>Pseudomonadati</taxon>
        <taxon>Bacteroidota</taxon>
        <taxon>Bacteroidia</taxon>
        <taxon>Marinilabiliales</taxon>
        <taxon>Prolixibacteraceae</taxon>
        <taxon>Draconibacterium</taxon>
    </lineage>
</organism>
<protein>
    <recommendedName>
        <fullName evidence="3">Lipoprotein</fullName>
    </recommendedName>
</protein>
<dbReference type="RefSeq" id="WP_343335615.1">
    <property type="nucleotide sequence ID" value="NZ_JAPOHD010000068.1"/>
</dbReference>
<evidence type="ECO:0000313" key="2">
    <source>
        <dbReference type="Proteomes" id="UP001145087"/>
    </source>
</evidence>
<dbReference type="PROSITE" id="PS51257">
    <property type="entry name" value="PROKAR_LIPOPROTEIN"/>
    <property type="match status" value="1"/>
</dbReference>
<keyword evidence="2" id="KW-1185">Reference proteome</keyword>
<reference evidence="1" key="1">
    <citation type="submission" date="2022-11" db="EMBL/GenBank/DDBJ databases">
        <title>Marilongibacter aestuarii gen. nov., sp. nov., isolated from tidal flat sediment.</title>
        <authorList>
            <person name="Jiayan W."/>
        </authorList>
    </citation>
    <scope>NUCLEOTIDE SEQUENCE</scope>
    <source>
        <strain evidence="1">Z1-6</strain>
    </source>
</reference>
<evidence type="ECO:0008006" key="3">
    <source>
        <dbReference type="Google" id="ProtNLM"/>
    </source>
</evidence>
<dbReference type="AlphaFoldDB" id="A0A9X3FA06"/>
<proteinExistence type="predicted"/>
<dbReference type="Proteomes" id="UP001145087">
    <property type="component" value="Unassembled WGS sequence"/>
</dbReference>
<dbReference type="EMBL" id="JAPOHD010000068">
    <property type="protein sequence ID" value="MCY1723289.1"/>
    <property type="molecule type" value="Genomic_DNA"/>
</dbReference>
<accession>A0A9X3FA06</accession>
<name>A0A9X3FA06_9BACT</name>
<sequence length="211" mass="25062">MKTRNFTLAILLAIFLSGCVVYSFYPLYTEKDLFENDILLGEWFEEDNQDVTFTDDDDEWTFEHPFIGNKKDGVRDKKSYRLTLKSKENDVITESVFKVHVIELAGQYFLDFYIEDYGDDDDITLSTLHLIPVHTFAKLTVQHNDRLEIRWFDPEWLENLIKENKIRIHHENNGDFILLTARPKELQKFVTKYVDSEEAFKDGLEVELHRK</sequence>